<dbReference type="Proteomes" id="UP000790709">
    <property type="component" value="Unassembled WGS sequence"/>
</dbReference>
<organism evidence="1 2">
    <name type="scientific">Leucogyrophana mollusca</name>
    <dbReference type="NCBI Taxonomy" id="85980"/>
    <lineage>
        <taxon>Eukaryota</taxon>
        <taxon>Fungi</taxon>
        <taxon>Dikarya</taxon>
        <taxon>Basidiomycota</taxon>
        <taxon>Agaricomycotina</taxon>
        <taxon>Agaricomycetes</taxon>
        <taxon>Agaricomycetidae</taxon>
        <taxon>Boletales</taxon>
        <taxon>Boletales incertae sedis</taxon>
        <taxon>Leucogyrophana</taxon>
    </lineage>
</organism>
<sequence>MRTDRSSATATEEGVSGRIERWTTHKWCLLLSVLTVFSYGTAILTYSILTWFGTWEHATVSYVANYDILILATLAGSVLVLSALLGALGTLLNSRPILAIYALLLWPALIALFAVGYTAYKRATFSLTSKLDFAWSHYYTAYGRLLLQDALHCCGYLSPLHAAEPSARCYARTALPGCKGKLYRVEQKQLVGAWGVAFAVAPLHLVVMVVALLCANHVTRTFGKGVMPREYWLTVADVRADAERVAKAAWVLSPKVVRTGGGDVPREDTECCDQRAL</sequence>
<proteinExistence type="predicted"/>
<evidence type="ECO:0000313" key="1">
    <source>
        <dbReference type="EMBL" id="KAH7928763.1"/>
    </source>
</evidence>
<protein>
    <submittedName>
        <fullName evidence="1">Uncharacterized protein</fullName>
    </submittedName>
</protein>
<accession>A0ACB8BVW6</accession>
<dbReference type="EMBL" id="MU266349">
    <property type="protein sequence ID" value="KAH7928763.1"/>
    <property type="molecule type" value="Genomic_DNA"/>
</dbReference>
<comment type="caution">
    <text evidence="1">The sequence shown here is derived from an EMBL/GenBank/DDBJ whole genome shotgun (WGS) entry which is preliminary data.</text>
</comment>
<reference evidence="1" key="1">
    <citation type="journal article" date="2021" name="New Phytol.">
        <title>Evolutionary innovations through gain and loss of genes in the ectomycorrhizal Boletales.</title>
        <authorList>
            <person name="Wu G."/>
            <person name="Miyauchi S."/>
            <person name="Morin E."/>
            <person name="Kuo A."/>
            <person name="Drula E."/>
            <person name="Varga T."/>
            <person name="Kohler A."/>
            <person name="Feng B."/>
            <person name="Cao Y."/>
            <person name="Lipzen A."/>
            <person name="Daum C."/>
            <person name="Hundley H."/>
            <person name="Pangilinan J."/>
            <person name="Johnson J."/>
            <person name="Barry K."/>
            <person name="LaButti K."/>
            <person name="Ng V."/>
            <person name="Ahrendt S."/>
            <person name="Min B."/>
            <person name="Choi I.G."/>
            <person name="Park H."/>
            <person name="Plett J.M."/>
            <person name="Magnuson J."/>
            <person name="Spatafora J.W."/>
            <person name="Nagy L.G."/>
            <person name="Henrissat B."/>
            <person name="Grigoriev I.V."/>
            <person name="Yang Z.L."/>
            <person name="Xu J."/>
            <person name="Martin F.M."/>
        </authorList>
    </citation>
    <scope>NUCLEOTIDE SEQUENCE</scope>
    <source>
        <strain evidence="1">KUC20120723A-06</strain>
    </source>
</reference>
<name>A0ACB8BVW6_9AGAM</name>
<gene>
    <name evidence="1" type="ORF">BV22DRAFT_1058240</name>
</gene>
<keyword evidence="2" id="KW-1185">Reference proteome</keyword>
<evidence type="ECO:0000313" key="2">
    <source>
        <dbReference type="Proteomes" id="UP000790709"/>
    </source>
</evidence>